<dbReference type="AlphaFoldDB" id="A0A401TSP2"/>
<dbReference type="Proteomes" id="UP000287033">
    <property type="component" value="Unassembled WGS sequence"/>
</dbReference>
<gene>
    <name evidence="2" type="ORF">chiPu_0029725</name>
</gene>
<evidence type="ECO:0000256" key="1">
    <source>
        <dbReference type="SAM" id="MobiDB-lite"/>
    </source>
</evidence>
<reference evidence="2 3" key="1">
    <citation type="journal article" date="2018" name="Nat. Ecol. Evol.">
        <title>Shark genomes provide insights into elasmobranch evolution and the origin of vertebrates.</title>
        <authorList>
            <person name="Hara Y"/>
            <person name="Yamaguchi K"/>
            <person name="Onimaru K"/>
            <person name="Kadota M"/>
            <person name="Koyanagi M"/>
            <person name="Keeley SD"/>
            <person name="Tatsumi K"/>
            <person name="Tanaka K"/>
            <person name="Motone F"/>
            <person name="Kageyama Y"/>
            <person name="Nozu R"/>
            <person name="Adachi N"/>
            <person name="Nishimura O"/>
            <person name="Nakagawa R"/>
            <person name="Tanegashima C"/>
            <person name="Kiyatake I"/>
            <person name="Matsumoto R"/>
            <person name="Murakumo K"/>
            <person name="Nishida K"/>
            <person name="Terakita A"/>
            <person name="Kuratani S"/>
            <person name="Sato K"/>
            <person name="Hyodo S Kuraku.S."/>
        </authorList>
    </citation>
    <scope>NUCLEOTIDE SEQUENCE [LARGE SCALE GENOMIC DNA]</scope>
</reference>
<evidence type="ECO:0000313" key="2">
    <source>
        <dbReference type="EMBL" id="GCC45642.1"/>
    </source>
</evidence>
<protein>
    <submittedName>
        <fullName evidence="2">Uncharacterized protein</fullName>
    </submittedName>
</protein>
<dbReference type="STRING" id="137246.A0A401TSP2"/>
<feature type="non-terminal residue" evidence="2">
    <location>
        <position position="238"/>
    </location>
</feature>
<feature type="compositionally biased region" description="Acidic residues" evidence="1">
    <location>
        <begin position="207"/>
        <end position="218"/>
    </location>
</feature>
<feature type="region of interest" description="Disordered" evidence="1">
    <location>
        <begin position="88"/>
        <end position="183"/>
    </location>
</feature>
<comment type="caution">
    <text evidence="2">The sequence shown here is derived from an EMBL/GenBank/DDBJ whole genome shotgun (WGS) entry which is preliminary data.</text>
</comment>
<accession>A0A401TSP2</accession>
<keyword evidence="3" id="KW-1185">Reference proteome</keyword>
<sequence>MEMFCGPACSGVERNVLFELLPTLWHGTLSFPSFQQEAQYKGRRHEVAGAASFPRRPGQAFAAYRPPEPPYPGYSPAYPAGSEAALYHGQADSSHYPAPSEGRSYPSSGHYPQLQAEGGPPYSEPAAFANSYPPSAAKPGFGPGAGPYPPPGGRAREPSPSRSPPPESGPAGESLPCARHPSSLDSRIEMLLKGQRSGLSFLRAASEEEVDEEEEEEEGGARGEGEEGPEGAGKEAVP</sequence>
<dbReference type="EMBL" id="BEZZ01164392">
    <property type="protein sequence ID" value="GCC45642.1"/>
    <property type="molecule type" value="Genomic_DNA"/>
</dbReference>
<name>A0A401TSP2_CHIPU</name>
<feature type="region of interest" description="Disordered" evidence="1">
    <location>
        <begin position="202"/>
        <end position="238"/>
    </location>
</feature>
<organism evidence="2 3">
    <name type="scientific">Chiloscyllium punctatum</name>
    <name type="common">Brownbanded bambooshark</name>
    <name type="synonym">Hemiscyllium punctatum</name>
    <dbReference type="NCBI Taxonomy" id="137246"/>
    <lineage>
        <taxon>Eukaryota</taxon>
        <taxon>Metazoa</taxon>
        <taxon>Chordata</taxon>
        <taxon>Craniata</taxon>
        <taxon>Vertebrata</taxon>
        <taxon>Chondrichthyes</taxon>
        <taxon>Elasmobranchii</taxon>
        <taxon>Galeomorphii</taxon>
        <taxon>Galeoidea</taxon>
        <taxon>Orectolobiformes</taxon>
        <taxon>Hemiscylliidae</taxon>
        <taxon>Chiloscyllium</taxon>
    </lineage>
</organism>
<evidence type="ECO:0000313" key="3">
    <source>
        <dbReference type="Proteomes" id="UP000287033"/>
    </source>
</evidence>
<proteinExistence type="predicted"/>